<feature type="chain" id="PRO_5043664553" evidence="1">
    <location>
        <begin position="25"/>
        <end position="87"/>
    </location>
</feature>
<dbReference type="AlphaFoldDB" id="A0AAV8Z234"/>
<accession>A0AAV8Z234</accession>
<protein>
    <submittedName>
        <fullName evidence="2">Uncharacterized protein</fullName>
    </submittedName>
</protein>
<reference evidence="2" key="1">
    <citation type="journal article" date="2023" name="Insect Mol. Biol.">
        <title>Genome sequencing provides insights into the evolution of gene families encoding plant cell wall-degrading enzymes in longhorned beetles.</title>
        <authorList>
            <person name="Shin N.R."/>
            <person name="Okamura Y."/>
            <person name="Kirsch R."/>
            <person name="Pauchet Y."/>
        </authorList>
    </citation>
    <scope>NUCLEOTIDE SEQUENCE</scope>
    <source>
        <strain evidence="2">AMC_N1</strain>
    </source>
</reference>
<dbReference type="Proteomes" id="UP001162162">
    <property type="component" value="Unassembled WGS sequence"/>
</dbReference>
<name>A0AAV8Z234_9CUCU</name>
<gene>
    <name evidence="2" type="ORF">NQ318_006085</name>
</gene>
<organism evidence="2 3">
    <name type="scientific">Aromia moschata</name>
    <dbReference type="NCBI Taxonomy" id="1265417"/>
    <lineage>
        <taxon>Eukaryota</taxon>
        <taxon>Metazoa</taxon>
        <taxon>Ecdysozoa</taxon>
        <taxon>Arthropoda</taxon>
        <taxon>Hexapoda</taxon>
        <taxon>Insecta</taxon>
        <taxon>Pterygota</taxon>
        <taxon>Neoptera</taxon>
        <taxon>Endopterygota</taxon>
        <taxon>Coleoptera</taxon>
        <taxon>Polyphaga</taxon>
        <taxon>Cucujiformia</taxon>
        <taxon>Chrysomeloidea</taxon>
        <taxon>Cerambycidae</taxon>
        <taxon>Cerambycinae</taxon>
        <taxon>Callichromatini</taxon>
        <taxon>Aromia</taxon>
    </lineage>
</organism>
<keyword evidence="1" id="KW-0732">Signal</keyword>
<evidence type="ECO:0000313" key="2">
    <source>
        <dbReference type="EMBL" id="KAJ8958148.1"/>
    </source>
</evidence>
<comment type="caution">
    <text evidence="2">The sequence shown here is derived from an EMBL/GenBank/DDBJ whole genome shotgun (WGS) entry which is preliminary data.</text>
</comment>
<proteinExistence type="predicted"/>
<sequence length="87" mass="9002">MSIVSRIEAEHVLLLTACVLSASAAPAPKPKASVLAAAPLAVAPALAPAVVTAQSSQVIARNYNALAAPWWRLPPLPTSPRRTARLT</sequence>
<dbReference type="EMBL" id="JAPWTK010000019">
    <property type="protein sequence ID" value="KAJ8958148.1"/>
    <property type="molecule type" value="Genomic_DNA"/>
</dbReference>
<evidence type="ECO:0000256" key="1">
    <source>
        <dbReference type="SAM" id="SignalP"/>
    </source>
</evidence>
<keyword evidence="3" id="KW-1185">Reference proteome</keyword>
<feature type="signal peptide" evidence="1">
    <location>
        <begin position="1"/>
        <end position="24"/>
    </location>
</feature>
<evidence type="ECO:0000313" key="3">
    <source>
        <dbReference type="Proteomes" id="UP001162162"/>
    </source>
</evidence>